<dbReference type="AlphaFoldDB" id="A0A381TVV9"/>
<organism evidence="3">
    <name type="scientific">marine metagenome</name>
    <dbReference type="NCBI Taxonomy" id="408172"/>
    <lineage>
        <taxon>unclassified sequences</taxon>
        <taxon>metagenomes</taxon>
        <taxon>ecological metagenomes</taxon>
    </lineage>
</organism>
<name>A0A381TVV9_9ZZZZ</name>
<accession>A0A381TVV9</accession>
<dbReference type="InterPro" id="IPR029035">
    <property type="entry name" value="DHS-like_NAD/FAD-binding_dom"/>
</dbReference>
<comment type="similarity">
    <text evidence="1">Belongs to the deoxyhypusine synthase family.</text>
</comment>
<dbReference type="Gene3D" id="3.40.910.10">
    <property type="entry name" value="Deoxyhypusine synthase"/>
    <property type="match status" value="1"/>
</dbReference>
<dbReference type="InterPro" id="IPR002773">
    <property type="entry name" value="Deoxyhypusine_synthase"/>
</dbReference>
<proteinExistence type="inferred from homology"/>
<evidence type="ECO:0000256" key="1">
    <source>
        <dbReference type="ARBA" id="ARBA00009892"/>
    </source>
</evidence>
<dbReference type="PANTHER" id="PTHR11703:SF2">
    <property type="entry name" value="DEOXYHYPUSINE SYNTHASE-LIKE PROTEIN"/>
    <property type="match status" value="1"/>
</dbReference>
<dbReference type="Pfam" id="PF01916">
    <property type="entry name" value="DS"/>
    <property type="match status" value="1"/>
</dbReference>
<dbReference type="SUPFAM" id="SSF52467">
    <property type="entry name" value="DHS-like NAD/FAD-binding domain"/>
    <property type="match status" value="1"/>
</dbReference>
<dbReference type="NCBIfam" id="NF001980">
    <property type="entry name" value="PRK00770.1"/>
    <property type="match status" value="1"/>
</dbReference>
<evidence type="ECO:0000313" key="3">
    <source>
        <dbReference type="EMBL" id="SVA19107.1"/>
    </source>
</evidence>
<evidence type="ECO:0008006" key="4">
    <source>
        <dbReference type="Google" id="ProtNLM"/>
    </source>
</evidence>
<keyword evidence="2" id="KW-0808">Transferase</keyword>
<dbReference type="EMBL" id="UINC01005106">
    <property type="protein sequence ID" value="SVA19107.1"/>
    <property type="molecule type" value="Genomic_DNA"/>
</dbReference>
<protein>
    <recommendedName>
        <fullName evidence="4">Deoxyhypusine synthase</fullName>
    </recommendedName>
</protein>
<sequence length="368" mass="41335">MDHHNFKGKDIPHIKLNSKMNIKELVEIYANSGFNGRRLGEAAKLYSKMIHENATICLTVAGALTPVGFGGIIKTLLEKGFVDWIVTTGANVYHEDHFAWGFPVKQGHSEVDDNILYDKEIVRIRDVYVKFYETLEMEDQVIQKIFQNKIMDKPFTTAEFCNVLGSISKKKAKYPERSFVTTAYELDVPVYVSTLKDSSLALNLAIHRLKNKTYNLDFVREIIEQAGIVYNAKKSGILELGGGVPKNTAQQTGPLLDQILRKDHGGQDYIIQITDARPDTGGLSGATLEEGKSWGKVQDSHGDLITVYADATIAFPILALYAISNEKPRKPKRLYKKLDSYYESLRDSAVKTPDKFAKLLKKSKINLD</sequence>
<dbReference type="PANTHER" id="PTHR11703">
    <property type="entry name" value="DEOXYHYPUSINE SYNTHASE"/>
    <property type="match status" value="1"/>
</dbReference>
<gene>
    <name evidence="3" type="ORF">METZ01_LOCUS71961</name>
</gene>
<dbReference type="GO" id="GO:0034038">
    <property type="term" value="F:deoxyhypusine synthase activity"/>
    <property type="evidence" value="ECO:0007669"/>
    <property type="project" value="TreeGrafter"/>
</dbReference>
<dbReference type="GO" id="GO:0005737">
    <property type="term" value="C:cytoplasm"/>
    <property type="evidence" value="ECO:0007669"/>
    <property type="project" value="TreeGrafter"/>
</dbReference>
<evidence type="ECO:0000256" key="2">
    <source>
        <dbReference type="ARBA" id="ARBA00022679"/>
    </source>
</evidence>
<reference evidence="3" key="1">
    <citation type="submission" date="2018-05" db="EMBL/GenBank/DDBJ databases">
        <authorList>
            <person name="Lanie J.A."/>
            <person name="Ng W.-L."/>
            <person name="Kazmierczak K.M."/>
            <person name="Andrzejewski T.M."/>
            <person name="Davidsen T.M."/>
            <person name="Wayne K.J."/>
            <person name="Tettelin H."/>
            <person name="Glass J.I."/>
            <person name="Rusch D."/>
            <person name="Podicherti R."/>
            <person name="Tsui H.-C.T."/>
            <person name="Winkler M.E."/>
        </authorList>
    </citation>
    <scope>NUCLEOTIDE SEQUENCE</scope>
</reference>
<dbReference type="InterPro" id="IPR036982">
    <property type="entry name" value="Deoxyhypusine_synthase_sf"/>
</dbReference>